<proteinExistence type="inferred from homology"/>
<keyword evidence="2" id="KW-0813">Transport</keyword>
<dbReference type="AlphaFoldDB" id="A0A645GK45"/>
<evidence type="ECO:0000256" key="2">
    <source>
        <dbReference type="ARBA" id="ARBA00022448"/>
    </source>
</evidence>
<sequence>MMKENEALQIIEGDIQEQVDLVIDQINYEIKNMEEDQISFFKEGLKKEVDTYKEKELNDLRLFAATQASQNKLKTKRDLLQLRQQVVDKLFDEVKSKLEAFVSSKDYKSFLEKKLNKIENINESGIFEVRSQDVVLMEELLKEKGCTCKVQETFFRLGGFRYVDLEHGFEIDNTLDFSLQNEITWFQNNSGFTI</sequence>
<name>A0A645GK45_9ZZZZ</name>
<dbReference type="Pfam" id="PF01991">
    <property type="entry name" value="vATP-synt_E"/>
    <property type="match status" value="1"/>
</dbReference>
<dbReference type="InterPro" id="IPR002842">
    <property type="entry name" value="ATPase_V1_Esu"/>
</dbReference>
<reference evidence="4" key="1">
    <citation type="submission" date="2019-08" db="EMBL/GenBank/DDBJ databases">
        <authorList>
            <person name="Kucharzyk K."/>
            <person name="Murdoch R.W."/>
            <person name="Higgins S."/>
            <person name="Loffler F."/>
        </authorList>
    </citation>
    <scope>NUCLEOTIDE SEQUENCE</scope>
</reference>
<dbReference type="InterPro" id="IPR038495">
    <property type="entry name" value="ATPase_E_C"/>
</dbReference>
<dbReference type="SUPFAM" id="SSF160527">
    <property type="entry name" value="V-type ATPase subunit E-like"/>
    <property type="match status" value="1"/>
</dbReference>
<protein>
    <submittedName>
        <fullName evidence="4">V-type proton ATPase subunit E</fullName>
    </submittedName>
</protein>
<accession>A0A645GK45</accession>
<evidence type="ECO:0000313" key="4">
    <source>
        <dbReference type="EMBL" id="MPN26219.1"/>
    </source>
</evidence>
<organism evidence="4">
    <name type="scientific">bioreactor metagenome</name>
    <dbReference type="NCBI Taxonomy" id="1076179"/>
    <lineage>
        <taxon>unclassified sequences</taxon>
        <taxon>metagenomes</taxon>
        <taxon>ecological metagenomes</taxon>
    </lineage>
</organism>
<keyword evidence="3" id="KW-0406">Ion transport</keyword>
<comment type="similarity">
    <text evidence="1">Belongs to the V-ATPase E subunit family.</text>
</comment>
<comment type="caution">
    <text evidence="4">The sequence shown here is derived from an EMBL/GenBank/DDBJ whole genome shotgun (WGS) entry which is preliminary data.</text>
</comment>
<dbReference type="GO" id="GO:0033178">
    <property type="term" value="C:proton-transporting two-sector ATPase complex, catalytic domain"/>
    <property type="evidence" value="ECO:0007669"/>
    <property type="project" value="InterPro"/>
</dbReference>
<dbReference type="GO" id="GO:0046961">
    <property type="term" value="F:proton-transporting ATPase activity, rotational mechanism"/>
    <property type="evidence" value="ECO:0007669"/>
    <property type="project" value="InterPro"/>
</dbReference>
<dbReference type="EMBL" id="VSSQ01075672">
    <property type="protein sequence ID" value="MPN26219.1"/>
    <property type="molecule type" value="Genomic_DNA"/>
</dbReference>
<dbReference type="Gene3D" id="3.30.2320.30">
    <property type="entry name" value="ATP synthase, E subunit, C-terminal"/>
    <property type="match status" value="1"/>
</dbReference>
<evidence type="ECO:0000256" key="1">
    <source>
        <dbReference type="ARBA" id="ARBA00005901"/>
    </source>
</evidence>
<evidence type="ECO:0000256" key="3">
    <source>
        <dbReference type="ARBA" id="ARBA00023065"/>
    </source>
</evidence>
<gene>
    <name evidence="4" type="primary">atpE_64</name>
    <name evidence="4" type="ORF">SDC9_173643</name>
</gene>